<dbReference type="InterPro" id="IPR011464">
    <property type="entry name" value="DUF1570"/>
</dbReference>
<dbReference type="Proteomes" id="UP000280296">
    <property type="component" value="Unassembled WGS sequence"/>
</dbReference>
<sequence>MIWILPRSVHPSEPARHCAANRANGPAGFFSGQAALACLAATAIALPPAAAGPSSDAITRDRLRLNRSEIREAESTALSSIADRLDRQGDSSRAARVRDLIPPPPPIEGPRRFDPLPEIVPPAEPSAPDASPDDPIAEEIATIRNKAADAYADLARRAFEAERLSLADACLREVLRRRPDDPEARRLLGFVPHEGGWATPHAVSRLKNGDILHPIYGWIPSEYLPELERGLLPAPSRPGRPPSRWLPAEEADAMRLGSISSGWQITTPHFKIQASVPLAEGIAFARRLEAFYDLFTSLAADVIGPRLPLAQLFRNPDATAPAVAARQHQVLYFGTKRQYVDYLTSLLRDTSIENTLGVYLDDRKVSSFFKDEGGDLAVEATLYHEVSHQLLFELAGPSGYRRNAGDYWVFEGLGTYFETVEAQPDGSLRYGGRIGPRVAEARTRLVERGELVPTDRFVRFDREEWSQDTDLLPLYYAQAIALTIFLMDDDLASLRDAFLDYVADAYRGRLRAGASASLSSHLGMSYDELDRALIAFLSRPPAPGAPTDR</sequence>
<name>A0A432MQR6_9BACT</name>
<reference evidence="3 4" key="1">
    <citation type="submission" date="2018-12" db="EMBL/GenBank/DDBJ databases">
        <authorList>
            <person name="Toschakov S.V."/>
        </authorList>
    </citation>
    <scope>NUCLEOTIDE SEQUENCE [LARGE SCALE GENOMIC DNA]</scope>
    <source>
        <strain evidence="3 4">GM2012</strain>
    </source>
</reference>
<reference evidence="3 4" key="2">
    <citation type="submission" date="2019-01" db="EMBL/GenBank/DDBJ databases">
        <title>Tautonia sociabilis, a novel thermotolerant planctomycete of Isosphaeraceae family, isolated from a 4000 m deep subterranean habitat.</title>
        <authorList>
            <person name="Kovaleva O.L."/>
            <person name="Elcheninov A.G."/>
            <person name="Van Heerden E."/>
            <person name="Toshchakov S.V."/>
            <person name="Novikov A."/>
            <person name="Bonch-Osmolovskaya E.A."/>
            <person name="Kublanov I.V."/>
        </authorList>
    </citation>
    <scope>NUCLEOTIDE SEQUENCE [LARGE SCALE GENOMIC DNA]</scope>
    <source>
        <strain evidence="3 4">GM2012</strain>
    </source>
</reference>
<evidence type="ECO:0000313" key="3">
    <source>
        <dbReference type="EMBL" id="RUL89710.1"/>
    </source>
</evidence>
<gene>
    <name evidence="3" type="ORF">TsocGM_00665</name>
</gene>
<evidence type="ECO:0000256" key="1">
    <source>
        <dbReference type="SAM" id="MobiDB-lite"/>
    </source>
</evidence>
<protein>
    <submittedName>
        <fullName evidence="3">DUF1570 domain-containing protein</fullName>
    </submittedName>
</protein>
<organism evidence="3 4">
    <name type="scientific">Tautonia sociabilis</name>
    <dbReference type="NCBI Taxonomy" id="2080755"/>
    <lineage>
        <taxon>Bacteria</taxon>
        <taxon>Pseudomonadati</taxon>
        <taxon>Planctomycetota</taxon>
        <taxon>Planctomycetia</taxon>
        <taxon>Isosphaerales</taxon>
        <taxon>Isosphaeraceae</taxon>
        <taxon>Tautonia</taxon>
    </lineage>
</organism>
<dbReference type="EMBL" id="RYZH01000001">
    <property type="protein sequence ID" value="RUL89710.1"/>
    <property type="molecule type" value="Genomic_DNA"/>
</dbReference>
<dbReference type="AlphaFoldDB" id="A0A432MQR6"/>
<feature type="region of interest" description="Disordered" evidence="1">
    <location>
        <begin position="84"/>
        <end position="133"/>
    </location>
</feature>
<accession>A0A432MQR6</accession>
<evidence type="ECO:0000313" key="4">
    <source>
        <dbReference type="Proteomes" id="UP000280296"/>
    </source>
</evidence>
<feature type="domain" description="DUF1570" evidence="2">
    <location>
        <begin position="380"/>
        <end position="494"/>
    </location>
</feature>
<keyword evidence="4" id="KW-1185">Reference proteome</keyword>
<evidence type="ECO:0000259" key="2">
    <source>
        <dbReference type="Pfam" id="PF07607"/>
    </source>
</evidence>
<comment type="caution">
    <text evidence="3">The sequence shown here is derived from an EMBL/GenBank/DDBJ whole genome shotgun (WGS) entry which is preliminary data.</text>
</comment>
<dbReference type="Pfam" id="PF07607">
    <property type="entry name" value="DUF1570"/>
    <property type="match status" value="1"/>
</dbReference>
<proteinExistence type="predicted"/>